<evidence type="ECO:0000313" key="2">
    <source>
        <dbReference type="EMBL" id="CUH47602.1"/>
    </source>
</evidence>
<evidence type="ECO:0000313" key="3">
    <source>
        <dbReference type="Proteomes" id="UP000050783"/>
    </source>
</evidence>
<dbReference type="AlphaFoldDB" id="A0A0P1EE86"/>
<protein>
    <submittedName>
        <fullName evidence="2">Uncharacterized protein</fullName>
    </submittedName>
</protein>
<gene>
    <name evidence="2" type="ORF">RUA4292_01773</name>
</gene>
<evidence type="ECO:0000256" key="1">
    <source>
        <dbReference type="SAM" id="MobiDB-lite"/>
    </source>
</evidence>
<name>A0A0P1EE86_9RHOB</name>
<feature type="region of interest" description="Disordered" evidence="1">
    <location>
        <begin position="94"/>
        <end position="139"/>
    </location>
</feature>
<reference evidence="2 3" key="1">
    <citation type="submission" date="2015-09" db="EMBL/GenBank/DDBJ databases">
        <authorList>
            <consortium name="Swine Surveillance"/>
        </authorList>
    </citation>
    <scope>NUCLEOTIDE SEQUENCE [LARGE SCALE GENOMIC DNA]</scope>
    <source>
        <strain evidence="2 3">CECT 4292</strain>
    </source>
</reference>
<organism evidence="2 3">
    <name type="scientific">Ruegeria atlantica</name>
    <dbReference type="NCBI Taxonomy" id="81569"/>
    <lineage>
        <taxon>Bacteria</taxon>
        <taxon>Pseudomonadati</taxon>
        <taxon>Pseudomonadota</taxon>
        <taxon>Alphaproteobacteria</taxon>
        <taxon>Rhodobacterales</taxon>
        <taxon>Roseobacteraceae</taxon>
        <taxon>Ruegeria</taxon>
    </lineage>
</organism>
<accession>A0A0P1EE86</accession>
<proteinExistence type="predicted"/>
<sequence length="139" mass="15555">MVDLATLQYAVRLVVYSIQRFAPEAEEFTAVDKFDQLQKRIIKQVKTHAGEDGWTSRTDVLNNAKGGGFSYRQASEEMEGMIDPDGYGLLRPRVDEHGKPYTPAMVTPSFGARDRPPPDIPEIPEECFSKPTPPPSVKM</sequence>
<dbReference type="Proteomes" id="UP000050783">
    <property type="component" value="Unassembled WGS sequence"/>
</dbReference>
<dbReference type="EMBL" id="CYPU01000029">
    <property type="protein sequence ID" value="CUH47602.1"/>
    <property type="molecule type" value="Genomic_DNA"/>
</dbReference>